<accession>A0A9D1I0J7</accession>
<dbReference type="Proteomes" id="UP000824078">
    <property type="component" value="Unassembled WGS sequence"/>
</dbReference>
<protein>
    <submittedName>
        <fullName evidence="1">Uncharacterized protein</fullName>
    </submittedName>
</protein>
<sequence>MKGQSVDPFAQTRTSRGKIPCSAVVPISNNTPCPLESCTAFRFDPLPPTAISLFSDENTASEDDLDLLGLTMCVSQQQGRIEVFRNALLDFALKSGPLFGTSTVESLFAWSSAALIANLALVLQEFVNGSMPVQASVVLGNLVKRTVSNPRTGATFDLLTISRLVESHYAKEMCGAAFVRREIRDGRINYSFLMCDDLEDGSSVVDLIVASFEQEMSLSDYLLLSRVLEFGEEVDAEAAARFGLSRTSTAEKSAYDFSSDVDLLSTEQPIDENDLPSLASAVHTLVAAHLQNARVDVFAADEKTGHLSFGNYLSWLWYDFSCKLDVARIGYCARCRKPFSLVGHRGIDRRFCSEACKTAAKNERSRRRRDALRQDFLSGDDVTILAHRYFEQDTLSTGQAKVRRDLESWPALKHTVDDAIEQEGWHAQLLMRCRKEGLNIQKLLTVKRRDQLKQMAQQRH</sequence>
<organism evidence="1 2">
    <name type="scientific">Candidatus Coprovicinus avistercoris</name>
    <dbReference type="NCBI Taxonomy" id="2840754"/>
    <lineage>
        <taxon>Bacteria</taxon>
        <taxon>Bacillati</taxon>
        <taxon>Actinomycetota</taxon>
        <taxon>Coriobacteriia</taxon>
        <taxon>Coriobacteriales</taxon>
        <taxon>Coriobacteriaceae</taxon>
        <taxon>Coriobacteriaceae incertae sedis</taxon>
        <taxon>Candidatus Coprovicinus</taxon>
    </lineage>
</organism>
<proteinExistence type="predicted"/>
<comment type="caution">
    <text evidence="1">The sequence shown here is derived from an EMBL/GenBank/DDBJ whole genome shotgun (WGS) entry which is preliminary data.</text>
</comment>
<evidence type="ECO:0000313" key="1">
    <source>
        <dbReference type="EMBL" id="HIU24675.1"/>
    </source>
</evidence>
<dbReference type="EMBL" id="DVMQ01000018">
    <property type="protein sequence ID" value="HIU24675.1"/>
    <property type="molecule type" value="Genomic_DNA"/>
</dbReference>
<dbReference type="AlphaFoldDB" id="A0A9D1I0J7"/>
<gene>
    <name evidence="1" type="ORF">IAD17_07115</name>
</gene>
<evidence type="ECO:0000313" key="2">
    <source>
        <dbReference type="Proteomes" id="UP000824078"/>
    </source>
</evidence>
<name>A0A9D1I0J7_9ACTN</name>
<reference evidence="1" key="2">
    <citation type="journal article" date="2021" name="PeerJ">
        <title>Extensive microbial diversity within the chicken gut microbiome revealed by metagenomics and culture.</title>
        <authorList>
            <person name="Gilroy R."/>
            <person name="Ravi A."/>
            <person name="Getino M."/>
            <person name="Pursley I."/>
            <person name="Horton D.L."/>
            <person name="Alikhan N.F."/>
            <person name="Baker D."/>
            <person name="Gharbi K."/>
            <person name="Hall N."/>
            <person name="Watson M."/>
            <person name="Adriaenssens E.M."/>
            <person name="Foster-Nyarko E."/>
            <person name="Jarju S."/>
            <person name="Secka A."/>
            <person name="Antonio M."/>
            <person name="Oren A."/>
            <person name="Chaudhuri R.R."/>
            <person name="La Ragione R."/>
            <person name="Hildebrand F."/>
            <person name="Pallen M.J."/>
        </authorList>
    </citation>
    <scope>NUCLEOTIDE SEQUENCE</scope>
    <source>
        <strain evidence="1">ChiHjej12B11-29160</strain>
    </source>
</reference>
<reference evidence="1" key="1">
    <citation type="submission" date="2020-10" db="EMBL/GenBank/DDBJ databases">
        <authorList>
            <person name="Gilroy R."/>
        </authorList>
    </citation>
    <scope>NUCLEOTIDE SEQUENCE</scope>
    <source>
        <strain evidence="1">ChiHjej12B11-29160</strain>
    </source>
</reference>